<comment type="caution">
    <text evidence="6">The sequence shown here is derived from an EMBL/GenBank/DDBJ whole genome shotgun (WGS) entry which is preliminary data.</text>
</comment>
<dbReference type="InterPro" id="IPR022041">
    <property type="entry name" value="Methyltransf_FA"/>
</dbReference>
<dbReference type="InterPro" id="IPR001304">
    <property type="entry name" value="C-type_lectin-like"/>
</dbReference>
<dbReference type="SMART" id="SM00034">
    <property type="entry name" value="CLECT"/>
    <property type="match status" value="1"/>
</dbReference>
<keyword evidence="3" id="KW-0732">Signal</keyword>
<dbReference type="InterPro" id="IPR018378">
    <property type="entry name" value="C-type_lectin_CS"/>
</dbReference>
<dbReference type="Pfam" id="PF12714">
    <property type="entry name" value="TILa"/>
    <property type="match status" value="1"/>
</dbReference>
<dbReference type="CDD" id="cd00037">
    <property type="entry name" value="CLECT"/>
    <property type="match status" value="1"/>
</dbReference>
<dbReference type="PROSITE" id="PS00615">
    <property type="entry name" value="C_TYPE_LECTIN_1"/>
    <property type="match status" value="1"/>
</dbReference>
<sequence>MEWFRPIIAIMATFVFNVVDGQNNVYFTRYSVRYRYEARQDGIYLTEAGSNATSSTTSNIITGSNLWNSELYASQNRDGSGVKRIIERQLLNREQSSRTLLPGGTLKFTNALNVNLHRLGSFPYLCLKLSKHPSARPNYQFLAGMNNYQLTCRSIPSGTQSPQTNNPSRNSVDFDNYYVRYEYQTRPATTSRPRSVSVRSVQIRAQAAPTSINFSGRNVWQAKLFVAEREDGVGPRIILSNQLLNPNQASTSVFPGKVLTFTANRRFNLDGYGPGTSFPYLCTEFTTNPAANVEFRFGTSRSAIYCGIITSGTTDLSGSQANINRYSAEISFSQTDPNSNMAVANIVYIVNFGDSSSSITGNALWQLRLFASQYADGTGVRRILSQQLLNRDQLSTGVEPGGQLRFEINPLFQVDGLGPGTNLPYLCLAFNKHPAAAIEVDYQGSEVLTSCEPIPDSIVQQTSRAVVRQSNADISFTRTDPSSTNVVADVNYDVTFDRSSDVIDGNSLWQLGMFASQNPDGTGPTRVISRQLLDENQVSAGVRPGGVLRFRTSDSFDFTGLGPGTNLQYICLTLEKHPSADFELVVGDRNAIIGCRALPQFTVQQTSRAVVRQSNADISFARTDPSSTNVITDVNFDVTFDRSSDVIDGNPLWQLGMFASQSPDGTGPTRVLSRQLLDENQVAAGVRPGGVLRFRTSDSFDFAGLGSGTNFPYICLSLEKHSAADFELVVGDRNAIIGCQAVPFSVTQQMSRAVVRQSNADISFARTDPTSTNVITDVNFDVTFDRSSDVINGNPLWQLGMFASQSPDGTGPTRVISRQLLDENQVAAGVRPGGVLRFRTSDSFDFTGIGPGTNLRYICLSLEKHPSADFELAVGDRNAIIGCRALPQSIVQQMSRAVVGRSNSYISFTRTDPSSTNVITDVIYDVTFDRSSDVINGNPLWQFGMFASQNPDGTGPTRVISRQLLDENQVAAGVRPGGVLRFRTSNSFDFTGLGPGTNLPYICLSLEKHPSADFELFDGDRNVIIGCRALPQSIVEQQTSRAVVRQSNADISFTRTDPTSSNVVTNINYDITFDRSSDVINGDPLWQLGMFASQNPDGTGPTRVISRQLLDENQVAAGVRPGGVLLFTTSDSFDFMGLGPETDLPFICLSLEKHPSADFELVVGDRNVIIGCRALPQFTVPQTSRAVVRQSNADISFARTDPSSTNVITDVNYDITFDRSSDVIDGNPLWQLGMFASQNSDGTGPTRVISRQLLDENQVAAGVRPGGVLLFRTSDSFDFMGLGPGTDLPFICLSLEKHPSADFELVVGDRNVIIGCRALPQFTVQQTSRAVVRQSNADISFARTDPSSTNVITDVNYDITFDRSSDVIDGNPLWQLGMFASQNSDGTGPTRVISRQLLDENQVAAGVRPGGVLLFRTSDSFDFMGLGPETDLPFICLSLEKHPSADFELVVGDRNVIIGCRALPQFTVQETSRAVVRQSNADISFARTDPSSTNVITDVNYDITFDRSSDAIDGNPLWQLGMFASQNSDGTGPTRVISRQLLDENQVAAGVRPGGVLRFRTSDSFDFMGLGPETDLPFICLSLEKHPSADFELVVGDRNVIIGCRALPQFTVQETSRAVVRQSNADISFARTDPSSTNVITDVNYDITFDRSSDAIDGNPLWQLGMFASQNSDGTGPTRVISRQLLDENQVAAGVRPGGVLRFRTSDSFDFMGLGPETDLPFICLSLEKHPSADFELVVGDRNVIIGCRALPQFTVQETSRAVVRQSNADISFVRTDPSSTNVITDVNYDITFDRSSDAIDGNPLWQLGMFASQNSDGTGPTRVISRQLLDEYQVAAGVRPGGMLRFRTSDSFDFIGLGPETDLPFICLSLEKHPSADFELVVGDRNVIIGCRALPQLLASDSKDESLPIQAIVNDQDTEMTFTSTDPSNNRAIVNITLDVRFDETSGEVDGNNLWQLILFASEFDDGTGGTQLISAQLLNQEQMALEVIPGGRLLIETTKSFDATNLGPDFSLPYICMVLSKHPTANFELVNKGSAQIVTCEPLPLFEASYSEETKTCRLWGDPHQKTFDGYGYSFQGEGEYVAVKTCKDDDGTLPEFRIIAENFRRRPSKPVTYLRELKLEYNGSIYSLIHPNTVLVDGVAVTVPFSDENGVKIHMAPPHKILKTNFGLVVRLDDAHDADITLPVRFSNKVCGICGNFDGIRGNECHYPDGTSMELRNEECKDNFTQQFIHNTTDTPPPYREHIKPLTSCGEGSALFAIADDQCSILTDPSGPLAACHPFVSPDFYYETCIFDLCQLLPSSYMLCESVEAYVLECSHFTGGTVEVGPWRDVTEECQLYCGEGKTFTYRGSACPPTCTNPDGTVEDCPFPFLETCQCEEGMVLDGERCVNVTECGCQMEDGRYLSIGEEFMRSDCSESCLCTEDGALQCMSVTCAVHSECAIKSGKRDCYCQEGFTGYGREECTEGVKSCRIYGDPHFYTFDQDFYSFQGDCAYTAVRTCKTLPRGVPPFQIRINNDALVPEERYTYVTVARLNFRGKLFRISYTGVVTVDNVNIVNSLPFRDESTGVEISKYKNSIILSTDGGIHLNFTSDNELTIKLPPVYFGKVCGLCGNADGNSTNDKQLPDGTLGKKLPFANSWSAGSCIPMDEPVESCVVGTEEEATAIDICSDLVRKDGPFANCHDFRDPTHFYESCVFDLCATLPSTELYCVSVNQYLQACVESGGSVKGDWKKAVEYCSSIDCPEGYTAFKNSCYRYYRAKKNYEQSKAFCRGRGGHLVTITSRAENDFITKLAEETDSWIGAERNHSASYTTYTSDGNDSYTFLPDRLPRGVGSIRFGVNAASSAYIILSPTRNPTEDTPLYEFAIGANRNKRSFFRRCMNCPEEDFRRKTPLKKGQERRFFINFHDGIIMLGRYKKRDLSLNYRDDDPIVVKYIGFKTVGPDGTWNFYDNEFMWVTNEPWTFDNYRFGEPSNYNNEEHCLETNYDSRPGNWNDHFCYRMKGFVCEVEGE</sequence>
<feature type="chain" id="PRO_5040461525" evidence="3">
    <location>
        <begin position="22"/>
        <end position="3011"/>
    </location>
</feature>
<dbReference type="InterPro" id="IPR025615">
    <property type="entry name" value="TILa_dom"/>
</dbReference>
<evidence type="ECO:0000256" key="3">
    <source>
        <dbReference type="SAM" id="SignalP"/>
    </source>
</evidence>
<feature type="domain" description="VWFD" evidence="5">
    <location>
        <begin position="2469"/>
        <end position="2656"/>
    </location>
</feature>
<dbReference type="SUPFAM" id="SSF56436">
    <property type="entry name" value="C-type lectin-like"/>
    <property type="match status" value="2"/>
</dbReference>
<dbReference type="Pfam" id="PF00094">
    <property type="entry name" value="VWD"/>
    <property type="match status" value="2"/>
</dbReference>
<organism evidence="6 7">
    <name type="scientific">Holothuria leucospilota</name>
    <name type="common">Black long sea cucumber</name>
    <name type="synonym">Mertensiothuria leucospilota</name>
    <dbReference type="NCBI Taxonomy" id="206669"/>
    <lineage>
        <taxon>Eukaryota</taxon>
        <taxon>Metazoa</taxon>
        <taxon>Echinodermata</taxon>
        <taxon>Eleutherozoa</taxon>
        <taxon>Echinozoa</taxon>
        <taxon>Holothuroidea</taxon>
        <taxon>Aspidochirotacea</taxon>
        <taxon>Aspidochirotida</taxon>
        <taxon>Holothuriidae</taxon>
        <taxon>Holothuria</taxon>
    </lineage>
</organism>
<dbReference type="InterPro" id="IPR014853">
    <property type="entry name" value="VWF/SSPO/ZAN-like_Cys-rich_dom"/>
</dbReference>
<dbReference type="SMART" id="SM00832">
    <property type="entry name" value="C8"/>
    <property type="match status" value="2"/>
</dbReference>
<accession>A0A9Q1HF62</accession>
<evidence type="ECO:0000259" key="5">
    <source>
        <dbReference type="PROSITE" id="PS51233"/>
    </source>
</evidence>
<dbReference type="Pfam" id="PF12248">
    <property type="entry name" value="Methyltransf_FA"/>
    <property type="match status" value="1"/>
</dbReference>
<dbReference type="PANTHER" id="PTHR11339">
    <property type="entry name" value="EXTRACELLULAR MATRIX GLYCOPROTEIN RELATED"/>
    <property type="match status" value="1"/>
</dbReference>
<feature type="signal peptide" evidence="3">
    <location>
        <begin position="1"/>
        <end position="21"/>
    </location>
</feature>
<dbReference type="InterPro" id="IPR001846">
    <property type="entry name" value="VWF_type-D"/>
</dbReference>
<name>A0A9Q1HF62_HOLLE</name>
<evidence type="ECO:0000259" key="4">
    <source>
        <dbReference type="PROSITE" id="PS50041"/>
    </source>
</evidence>
<dbReference type="CDD" id="cd19941">
    <property type="entry name" value="TIL"/>
    <property type="match status" value="1"/>
</dbReference>
<dbReference type="Gene3D" id="3.10.100.10">
    <property type="entry name" value="Mannose-Binding Protein A, subunit A"/>
    <property type="match status" value="2"/>
</dbReference>
<dbReference type="Pfam" id="PF08742">
    <property type="entry name" value="C8"/>
    <property type="match status" value="2"/>
</dbReference>
<dbReference type="InterPro" id="IPR016186">
    <property type="entry name" value="C-type_lectin-like/link_sf"/>
</dbReference>
<dbReference type="InterPro" id="IPR050780">
    <property type="entry name" value="Mucin_vWF_Thrombospondin_sf"/>
</dbReference>
<dbReference type="EMBL" id="JAIZAY010000004">
    <property type="protein sequence ID" value="KAJ8042856.1"/>
    <property type="molecule type" value="Genomic_DNA"/>
</dbReference>
<dbReference type="OrthoDB" id="5945029at2759"/>
<keyword evidence="1" id="KW-1015">Disulfide bond</keyword>
<keyword evidence="2" id="KW-0325">Glycoprotein</keyword>
<proteinExistence type="predicted"/>
<dbReference type="Proteomes" id="UP001152320">
    <property type="component" value="Chromosome 4"/>
</dbReference>
<evidence type="ECO:0000313" key="6">
    <source>
        <dbReference type="EMBL" id="KAJ8042856.1"/>
    </source>
</evidence>
<dbReference type="GO" id="GO:0005615">
    <property type="term" value="C:extracellular space"/>
    <property type="evidence" value="ECO:0007669"/>
    <property type="project" value="TreeGrafter"/>
</dbReference>
<gene>
    <name evidence="6" type="ORF">HOLleu_09726</name>
</gene>
<reference evidence="6" key="1">
    <citation type="submission" date="2021-10" db="EMBL/GenBank/DDBJ databases">
        <title>Tropical sea cucumber genome reveals ecological adaptation and Cuvierian tubules defense mechanism.</title>
        <authorList>
            <person name="Chen T."/>
        </authorList>
    </citation>
    <scope>NUCLEOTIDE SEQUENCE</scope>
    <source>
        <strain evidence="6">Nanhai2018</strain>
        <tissue evidence="6">Muscle</tissue>
    </source>
</reference>
<dbReference type="GO" id="GO:0031012">
    <property type="term" value="C:extracellular matrix"/>
    <property type="evidence" value="ECO:0007669"/>
    <property type="project" value="TreeGrafter"/>
</dbReference>
<dbReference type="PANTHER" id="PTHR11339:SF373">
    <property type="entry name" value="VWFD DOMAIN-CONTAINING PROTEIN"/>
    <property type="match status" value="1"/>
</dbReference>
<dbReference type="SUPFAM" id="SSF57567">
    <property type="entry name" value="Serine protease inhibitors"/>
    <property type="match status" value="1"/>
</dbReference>
<feature type="domain" description="C-type lectin" evidence="4">
    <location>
        <begin position="2935"/>
        <end position="3007"/>
    </location>
</feature>
<evidence type="ECO:0000256" key="2">
    <source>
        <dbReference type="ARBA" id="ARBA00023180"/>
    </source>
</evidence>
<dbReference type="SMART" id="SM00216">
    <property type="entry name" value="VWD"/>
    <property type="match status" value="2"/>
</dbReference>
<evidence type="ECO:0000256" key="1">
    <source>
        <dbReference type="ARBA" id="ARBA00023157"/>
    </source>
</evidence>
<dbReference type="Pfam" id="PF00059">
    <property type="entry name" value="Lectin_C"/>
    <property type="match status" value="2"/>
</dbReference>
<dbReference type="InterPro" id="IPR016187">
    <property type="entry name" value="CTDL_fold"/>
</dbReference>
<dbReference type="InterPro" id="IPR036084">
    <property type="entry name" value="Ser_inhib-like_sf"/>
</dbReference>
<feature type="domain" description="C-type lectin" evidence="4">
    <location>
        <begin position="2750"/>
        <end position="2827"/>
    </location>
</feature>
<evidence type="ECO:0000313" key="7">
    <source>
        <dbReference type="Proteomes" id="UP001152320"/>
    </source>
</evidence>
<feature type="domain" description="VWFD" evidence="5">
    <location>
        <begin position="2057"/>
        <end position="2239"/>
    </location>
</feature>
<keyword evidence="7" id="KW-1185">Reference proteome</keyword>
<dbReference type="PROSITE" id="PS50041">
    <property type="entry name" value="C_TYPE_LECTIN_2"/>
    <property type="match status" value="2"/>
</dbReference>
<dbReference type="PROSITE" id="PS51233">
    <property type="entry name" value="VWFD"/>
    <property type="match status" value="2"/>
</dbReference>
<dbReference type="Gene3D" id="2.10.25.10">
    <property type="entry name" value="Laminin"/>
    <property type="match status" value="1"/>
</dbReference>
<protein>
    <submittedName>
        <fullName evidence="6">IgGFc-binding protein</fullName>
    </submittedName>
</protein>